<protein>
    <submittedName>
        <fullName evidence="1">Uncharacterized protein</fullName>
    </submittedName>
</protein>
<reference evidence="1" key="2">
    <citation type="submission" date="2018-10" db="UniProtKB">
        <authorList>
            <consortium name="EnsemblPlants"/>
        </authorList>
    </citation>
    <scope>IDENTIFICATION</scope>
</reference>
<dbReference type="Gramene" id="TraesWEE_scaffold_389317_01G000100.1">
    <property type="protein sequence ID" value="TraesWEE_scaffold_389317_01G000100.1"/>
    <property type="gene ID" value="TraesWEE_scaffold_389317_01G000100"/>
</dbReference>
<evidence type="ECO:0000313" key="2">
    <source>
        <dbReference type="Proteomes" id="UP000019116"/>
    </source>
</evidence>
<keyword evidence="2" id="KW-1185">Reference proteome</keyword>
<dbReference type="Gramene" id="TraesCS1B03G1238500.1">
    <property type="protein sequence ID" value="TraesCS1B03G1238500.1.CDS1"/>
    <property type="gene ID" value="TraesCS1B03G1238500"/>
</dbReference>
<dbReference type="AlphaFoldDB" id="A0A3B5Z6C8"/>
<evidence type="ECO:0000313" key="1">
    <source>
        <dbReference type="EnsemblPlants" id="TraesCS1B02G462100.1.cds1"/>
    </source>
</evidence>
<dbReference type="Gramene" id="TraesCLE_scaffold_354804_01G000100.1">
    <property type="protein sequence ID" value="TraesCLE_scaffold_354804_01G000100.1"/>
    <property type="gene ID" value="TraesCLE_scaffold_354804_01G000100"/>
</dbReference>
<proteinExistence type="predicted"/>
<dbReference type="Proteomes" id="UP000019116">
    <property type="component" value="Chromosome 1B"/>
</dbReference>
<organism evidence="1">
    <name type="scientific">Triticum aestivum</name>
    <name type="common">Wheat</name>
    <dbReference type="NCBI Taxonomy" id="4565"/>
    <lineage>
        <taxon>Eukaryota</taxon>
        <taxon>Viridiplantae</taxon>
        <taxon>Streptophyta</taxon>
        <taxon>Embryophyta</taxon>
        <taxon>Tracheophyta</taxon>
        <taxon>Spermatophyta</taxon>
        <taxon>Magnoliopsida</taxon>
        <taxon>Liliopsida</taxon>
        <taxon>Poales</taxon>
        <taxon>Poaceae</taxon>
        <taxon>BOP clade</taxon>
        <taxon>Pooideae</taxon>
        <taxon>Triticodae</taxon>
        <taxon>Triticeae</taxon>
        <taxon>Triticinae</taxon>
        <taxon>Triticum</taxon>
    </lineage>
</organism>
<dbReference type="Gramene" id="TraesPARA_EIv1.0_0221820.1">
    <property type="protein sequence ID" value="TraesPARA_EIv1.0_0221820.1.CDS1"/>
    <property type="gene ID" value="TraesPARA_EIv1.0_0221820"/>
</dbReference>
<dbReference type="Gramene" id="TraesCS1B02G462100.1">
    <property type="protein sequence ID" value="TraesCS1B02G462100.1.cds1"/>
    <property type="gene ID" value="TraesCS1B02G462100"/>
</dbReference>
<dbReference type="Gramene" id="TraesJUL1B03G00397910.1">
    <property type="protein sequence ID" value="TraesJUL1B03G00397910.1.CDS1"/>
    <property type="gene ID" value="TraesJUL1B03G00397910"/>
</dbReference>
<sequence>MAGQDPVAIFGAFMDFVSADLCFIIYGHDPFAVGIIRHLGMQIKCVHGVGCNCDLCNGFRVEGAVILV</sequence>
<dbReference type="Gramene" id="TraesMAC1B03G00397410.1">
    <property type="protein sequence ID" value="TraesMAC1B03G00397410.1.CDS1"/>
    <property type="gene ID" value="TraesMAC1B03G00397410"/>
</dbReference>
<dbReference type="Gramene" id="TraesROB_scaffold_078581_01G000100.1">
    <property type="protein sequence ID" value="TraesROB_scaffold_078581_01G000100.1"/>
    <property type="gene ID" value="TraesROB_scaffold_078581_01G000100"/>
</dbReference>
<dbReference type="Gramene" id="TraesLAC1B03G00399450.1">
    <property type="protein sequence ID" value="TraesLAC1B03G00399450.1.CDS1"/>
    <property type="gene ID" value="TraesLAC1B03G00399450"/>
</dbReference>
<dbReference type="EnsemblPlants" id="TraesCS1B02G462100.1">
    <property type="protein sequence ID" value="TraesCS1B02G462100.1.cds1"/>
    <property type="gene ID" value="TraesCS1B02G462100"/>
</dbReference>
<accession>A0A3B5Z6C8</accession>
<name>A0A3B5Z6C8_WHEAT</name>
<reference evidence="1" key="1">
    <citation type="submission" date="2018-08" db="EMBL/GenBank/DDBJ databases">
        <authorList>
            <person name="Rossello M."/>
        </authorList>
    </citation>
    <scope>NUCLEOTIDE SEQUENCE [LARGE SCALE GENOMIC DNA]</scope>
    <source>
        <strain evidence="1">cv. Chinese Spring</strain>
    </source>
</reference>